<dbReference type="GO" id="GO:0051400">
    <property type="term" value="F:BH domain binding"/>
    <property type="evidence" value="ECO:0007669"/>
    <property type="project" value="TreeGrafter"/>
</dbReference>
<accession>A0A6G1PQX4</accession>
<dbReference type="PANTHER" id="PTHR11256:SF46">
    <property type="entry name" value="INDUCED MYELOID LEUKEMIA CELL DIFFERENTIATION PROTEIN MCL-1"/>
    <property type="match status" value="1"/>
</dbReference>
<keyword evidence="4" id="KW-0963">Cytoplasm</keyword>
<evidence type="ECO:0000313" key="8">
    <source>
        <dbReference type="EMBL" id="KAF3692396.1"/>
    </source>
</evidence>
<dbReference type="Proteomes" id="UP000503349">
    <property type="component" value="Chromosome 7"/>
</dbReference>
<keyword evidence="6" id="KW-0539">Nucleus</keyword>
<dbReference type="InterPro" id="IPR046371">
    <property type="entry name" value="Bcl-2_BH1-3"/>
</dbReference>
<dbReference type="GO" id="GO:0005741">
    <property type="term" value="C:mitochondrial outer membrane"/>
    <property type="evidence" value="ECO:0007669"/>
    <property type="project" value="TreeGrafter"/>
</dbReference>
<sequence>MSALSTRRPTINGIMGCFILPQNGVAEGAKHYASGVSSSQIVMGSSIDSLNGNGSTKRPMSLEVNPSIGYAAKTHREDPEEIEDGSLPCTPELSLDSENHVSSCPAGDEVLENDTRQLLSQFLKEYSGLSSPRWNESKAQATMRRVVENVLDKHRYTYNGMINKLSLDDRGDDVSFVSAVATSLFSDGATNWGRVVSLVAFGATVCKHLKDKGRENCVELVSEEITTYLISNQRDWLAKNNNWEGFVEFFRVTDPESSMRNTLMAFAGVFGIGATLALLTRIRKLPIFAYWQTIESAWTRHCL</sequence>
<dbReference type="CDD" id="cd06845">
    <property type="entry name" value="Bcl-2_like"/>
    <property type="match status" value="1"/>
</dbReference>
<comment type="similarity">
    <text evidence="3">Belongs to the Bcl-2 family.</text>
</comment>
<keyword evidence="9" id="KW-1185">Reference proteome</keyword>
<dbReference type="Gene3D" id="1.10.437.10">
    <property type="entry name" value="Blc2-like"/>
    <property type="match status" value="1"/>
</dbReference>
<evidence type="ECO:0000259" key="7">
    <source>
        <dbReference type="SMART" id="SM00337"/>
    </source>
</evidence>
<keyword evidence="5" id="KW-0053">Apoptosis</keyword>
<dbReference type="InterPro" id="IPR002475">
    <property type="entry name" value="Bcl2-like"/>
</dbReference>
<gene>
    <name evidence="8" type="ORF">EXN66_Car008072</name>
</gene>
<evidence type="ECO:0000256" key="2">
    <source>
        <dbReference type="ARBA" id="ARBA00004496"/>
    </source>
</evidence>
<dbReference type="PROSITE" id="PS50062">
    <property type="entry name" value="BCL2_FAMILY"/>
    <property type="match status" value="1"/>
</dbReference>
<dbReference type="SMART" id="SM00337">
    <property type="entry name" value="BCL"/>
    <property type="match status" value="1"/>
</dbReference>
<dbReference type="InterPro" id="IPR013281">
    <property type="entry name" value="Apop_reg_Mc1"/>
</dbReference>
<reference evidence="8 9" key="1">
    <citation type="submission" date="2019-02" db="EMBL/GenBank/DDBJ databases">
        <title>Opniocepnalus argus genome.</title>
        <authorList>
            <person name="Zhou C."/>
            <person name="Xiao S."/>
        </authorList>
    </citation>
    <scope>NUCLEOTIDE SEQUENCE [LARGE SCALE GENOMIC DNA]</scope>
    <source>
        <strain evidence="8">OARG1902GOOAL</strain>
        <tissue evidence="8">Muscle</tissue>
    </source>
</reference>
<dbReference type="EMBL" id="CM015718">
    <property type="protein sequence ID" value="KAF3692396.1"/>
    <property type="molecule type" value="Genomic_DNA"/>
</dbReference>
<dbReference type="GO" id="GO:0097192">
    <property type="term" value="P:extrinsic apoptotic signaling pathway in absence of ligand"/>
    <property type="evidence" value="ECO:0007669"/>
    <property type="project" value="TreeGrafter"/>
</dbReference>
<dbReference type="InterPro" id="IPR026298">
    <property type="entry name" value="Bcl-2_fam"/>
</dbReference>
<dbReference type="PRINTS" id="PR01866">
    <property type="entry name" value="APOPREGMCL1"/>
</dbReference>
<dbReference type="GO" id="GO:0042981">
    <property type="term" value="P:regulation of apoptotic process"/>
    <property type="evidence" value="ECO:0007669"/>
    <property type="project" value="InterPro"/>
</dbReference>
<evidence type="ECO:0000256" key="4">
    <source>
        <dbReference type="ARBA" id="ARBA00022490"/>
    </source>
</evidence>
<dbReference type="GO" id="GO:0001836">
    <property type="term" value="P:release of cytochrome c from mitochondria"/>
    <property type="evidence" value="ECO:0007669"/>
    <property type="project" value="TreeGrafter"/>
</dbReference>
<comment type="subcellular location">
    <subcellularLocation>
        <location evidence="2">Cytoplasm</location>
    </subcellularLocation>
    <subcellularLocation>
        <location evidence="1">Nucleus</location>
    </subcellularLocation>
</comment>
<reference evidence="9" key="2">
    <citation type="submission" date="2019-02" db="EMBL/GenBank/DDBJ databases">
        <title>Opniocepnalus argus Var Kimnra genome.</title>
        <authorList>
            <person name="Zhou C."/>
            <person name="Xiao S."/>
        </authorList>
    </citation>
    <scope>NUCLEOTIDE SEQUENCE [LARGE SCALE GENOMIC DNA]</scope>
</reference>
<dbReference type="FunFam" id="1.10.437.10:FF:000017">
    <property type="entry name" value="MCL1, BCL2 family apoptosis regulator"/>
    <property type="match status" value="1"/>
</dbReference>
<dbReference type="SUPFAM" id="SSF56854">
    <property type="entry name" value="Bcl-2 inhibitors of programmed cell death"/>
    <property type="match status" value="1"/>
</dbReference>
<dbReference type="PRINTS" id="PR01862">
    <property type="entry name" value="BCL2FAMILY"/>
</dbReference>
<dbReference type="InterPro" id="IPR036834">
    <property type="entry name" value="Bcl-2-like_sf"/>
</dbReference>
<dbReference type="Pfam" id="PF00452">
    <property type="entry name" value="Bcl-2"/>
    <property type="match status" value="1"/>
</dbReference>
<name>A0A6G1PQX4_CHAAH</name>
<dbReference type="PANTHER" id="PTHR11256">
    <property type="entry name" value="BCL-2 RELATED"/>
    <property type="match status" value="1"/>
</dbReference>
<dbReference type="AlphaFoldDB" id="A0A6G1PQX4"/>
<evidence type="ECO:0000256" key="3">
    <source>
        <dbReference type="ARBA" id="ARBA00009458"/>
    </source>
</evidence>
<evidence type="ECO:0000256" key="1">
    <source>
        <dbReference type="ARBA" id="ARBA00004123"/>
    </source>
</evidence>
<dbReference type="GO" id="GO:0008630">
    <property type="term" value="P:intrinsic apoptotic signaling pathway in response to DNA damage"/>
    <property type="evidence" value="ECO:0007669"/>
    <property type="project" value="TreeGrafter"/>
</dbReference>
<feature type="domain" description="Bcl-2 Bcl-2 homology region 1-3" evidence="7">
    <location>
        <begin position="143"/>
        <end position="243"/>
    </location>
</feature>
<protein>
    <submittedName>
        <fullName evidence="8">Induced myeloid leukemia cell differentiation protein Mcl-1-like protein</fullName>
    </submittedName>
</protein>
<evidence type="ECO:0000256" key="6">
    <source>
        <dbReference type="ARBA" id="ARBA00023242"/>
    </source>
</evidence>
<dbReference type="GO" id="GO:0008053">
    <property type="term" value="P:mitochondrial fusion"/>
    <property type="evidence" value="ECO:0007669"/>
    <property type="project" value="TreeGrafter"/>
</dbReference>
<dbReference type="GO" id="GO:0015267">
    <property type="term" value="F:channel activity"/>
    <property type="evidence" value="ECO:0007669"/>
    <property type="project" value="TreeGrafter"/>
</dbReference>
<dbReference type="GO" id="GO:0005634">
    <property type="term" value="C:nucleus"/>
    <property type="evidence" value="ECO:0007669"/>
    <property type="project" value="UniProtKB-SubCell"/>
</dbReference>
<proteinExistence type="inferred from homology"/>
<evidence type="ECO:0000256" key="5">
    <source>
        <dbReference type="ARBA" id="ARBA00022703"/>
    </source>
</evidence>
<evidence type="ECO:0000313" key="9">
    <source>
        <dbReference type="Proteomes" id="UP000503349"/>
    </source>
</evidence>
<organism evidence="8 9">
    <name type="scientific">Channa argus</name>
    <name type="common">Northern snakehead</name>
    <name type="synonym">Ophicephalus argus</name>
    <dbReference type="NCBI Taxonomy" id="215402"/>
    <lineage>
        <taxon>Eukaryota</taxon>
        <taxon>Metazoa</taxon>
        <taxon>Chordata</taxon>
        <taxon>Craniata</taxon>
        <taxon>Vertebrata</taxon>
        <taxon>Euteleostomi</taxon>
        <taxon>Actinopterygii</taxon>
        <taxon>Neopterygii</taxon>
        <taxon>Teleostei</taxon>
        <taxon>Neoteleostei</taxon>
        <taxon>Acanthomorphata</taxon>
        <taxon>Anabantaria</taxon>
        <taxon>Anabantiformes</taxon>
        <taxon>Channoidei</taxon>
        <taxon>Channidae</taxon>
        <taxon>Channa</taxon>
    </lineage>
</organism>